<feature type="domain" description="RNase III" evidence="2">
    <location>
        <begin position="25"/>
        <end position="98"/>
    </location>
</feature>
<comment type="caution">
    <text evidence="3">The sequence shown here is derived from an EMBL/GenBank/DDBJ whole genome shotgun (WGS) entry which is preliminary data.</text>
</comment>
<organism evidence="3 4">
    <name type="scientific">Eleusine coracana subsp. coracana</name>
    <dbReference type="NCBI Taxonomy" id="191504"/>
    <lineage>
        <taxon>Eukaryota</taxon>
        <taxon>Viridiplantae</taxon>
        <taxon>Streptophyta</taxon>
        <taxon>Embryophyta</taxon>
        <taxon>Tracheophyta</taxon>
        <taxon>Spermatophyta</taxon>
        <taxon>Magnoliopsida</taxon>
        <taxon>Liliopsida</taxon>
        <taxon>Poales</taxon>
        <taxon>Poaceae</taxon>
        <taxon>PACMAD clade</taxon>
        <taxon>Chloridoideae</taxon>
        <taxon>Cynodonteae</taxon>
        <taxon>Eleusininae</taxon>
        <taxon>Eleusine</taxon>
    </lineage>
</organism>
<gene>
    <name evidence="3" type="primary">gb11877</name>
    <name evidence="3" type="ORF">PR202_gb11877</name>
</gene>
<reference evidence="3" key="2">
    <citation type="submission" date="2021-12" db="EMBL/GenBank/DDBJ databases">
        <title>Resequencing data analysis of finger millet.</title>
        <authorList>
            <person name="Hatakeyama M."/>
            <person name="Aluri S."/>
            <person name="Balachadran M.T."/>
            <person name="Sivarajan S.R."/>
            <person name="Poveda L."/>
            <person name="Shimizu-Inatsugi R."/>
            <person name="Schlapbach R."/>
            <person name="Sreeman S.M."/>
            <person name="Shimizu K.K."/>
        </authorList>
    </citation>
    <scope>NUCLEOTIDE SEQUENCE</scope>
</reference>
<evidence type="ECO:0000256" key="1">
    <source>
        <dbReference type="ARBA" id="ARBA00022801"/>
    </source>
</evidence>
<sequence length="119" mass="13772">MISFFFGSPAQIFSPLAHFLCTSLYSYHFSRNLQILEALTTKKCQEEFSQESLETLGDSFLKYVTTQHLFKRHKLHHEGMLTKMKKNLISNAALCKLACNNYLVVCMILLTRFFLLINA</sequence>
<dbReference type="GO" id="GO:0030422">
    <property type="term" value="P:siRNA processing"/>
    <property type="evidence" value="ECO:0007669"/>
    <property type="project" value="TreeGrafter"/>
</dbReference>
<protein>
    <recommendedName>
        <fullName evidence="2">RNase III domain-containing protein</fullName>
    </recommendedName>
</protein>
<dbReference type="AlphaFoldDB" id="A0AAV5ENA3"/>
<dbReference type="GO" id="GO:0004525">
    <property type="term" value="F:ribonuclease III activity"/>
    <property type="evidence" value="ECO:0007669"/>
    <property type="project" value="InterPro"/>
</dbReference>
<reference evidence="3" key="1">
    <citation type="journal article" date="2018" name="DNA Res.">
        <title>Multiple hybrid de novo genome assembly of finger millet, an orphan allotetraploid crop.</title>
        <authorList>
            <person name="Hatakeyama M."/>
            <person name="Aluri S."/>
            <person name="Balachadran M.T."/>
            <person name="Sivarajan S.R."/>
            <person name="Patrignani A."/>
            <person name="Gruter S."/>
            <person name="Poveda L."/>
            <person name="Shimizu-Inatsugi R."/>
            <person name="Baeten J."/>
            <person name="Francoijs K.J."/>
            <person name="Nataraja K.N."/>
            <person name="Reddy Y.A.N."/>
            <person name="Phadnis S."/>
            <person name="Ravikumar R.L."/>
            <person name="Schlapbach R."/>
            <person name="Sreeman S.M."/>
            <person name="Shimizu K.K."/>
        </authorList>
    </citation>
    <scope>NUCLEOTIDE SEQUENCE</scope>
</reference>
<dbReference type="InterPro" id="IPR000999">
    <property type="entry name" value="RNase_III_dom"/>
</dbReference>
<evidence type="ECO:0000313" key="3">
    <source>
        <dbReference type="EMBL" id="GJN24155.1"/>
    </source>
</evidence>
<dbReference type="Gene3D" id="1.10.1520.10">
    <property type="entry name" value="Ribonuclease III domain"/>
    <property type="match status" value="1"/>
</dbReference>
<evidence type="ECO:0000259" key="2">
    <source>
        <dbReference type="PROSITE" id="PS50142"/>
    </source>
</evidence>
<name>A0AAV5ENA3_ELECO</name>
<dbReference type="Proteomes" id="UP001054889">
    <property type="component" value="Unassembled WGS sequence"/>
</dbReference>
<dbReference type="PANTHER" id="PTHR14950">
    <property type="entry name" value="DICER-RELATED"/>
    <property type="match status" value="1"/>
</dbReference>
<dbReference type="SUPFAM" id="SSF69065">
    <property type="entry name" value="RNase III domain-like"/>
    <property type="match status" value="1"/>
</dbReference>
<dbReference type="InterPro" id="IPR036389">
    <property type="entry name" value="RNase_III_sf"/>
</dbReference>
<proteinExistence type="predicted"/>
<dbReference type="GO" id="GO:0003723">
    <property type="term" value="F:RNA binding"/>
    <property type="evidence" value="ECO:0007669"/>
    <property type="project" value="TreeGrafter"/>
</dbReference>
<keyword evidence="4" id="KW-1185">Reference proteome</keyword>
<dbReference type="PANTHER" id="PTHR14950:SF70">
    <property type="entry name" value="ENDORIBONUCLEASE DICER HOMOLOG 2"/>
    <property type="match status" value="1"/>
</dbReference>
<dbReference type="CDD" id="cd00593">
    <property type="entry name" value="RIBOc"/>
    <property type="match status" value="1"/>
</dbReference>
<keyword evidence="1" id="KW-0378">Hydrolase</keyword>
<dbReference type="PROSITE" id="PS50142">
    <property type="entry name" value="RNASE_3_2"/>
    <property type="match status" value="1"/>
</dbReference>
<dbReference type="Pfam" id="PF00636">
    <property type="entry name" value="Ribonuclease_3"/>
    <property type="match status" value="1"/>
</dbReference>
<accession>A0AAV5ENA3</accession>
<dbReference type="GO" id="GO:0005634">
    <property type="term" value="C:nucleus"/>
    <property type="evidence" value="ECO:0007669"/>
    <property type="project" value="TreeGrafter"/>
</dbReference>
<evidence type="ECO:0000313" key="4">
    <source>
        <dbReference type="Proteomes" id="UP001054889"/>
    </source>
</evidence>
<dbReference type="GO" id="GO:0005737">
    <property type="term" value="C:cytoplasm"/>
    <property type="evidence" value="ECO:0007669"/>
    <property type="project" value="TreeGrafter"/>
</dbReference>
<dbReference type="EMBL" id="BQKI01000076">
    <property type="protein sequence ID" value="GJN24155.1"/>
    <property type="molecule type" value="Genomic_DNA"/>
</dbReference>